<proteinExistence type="predicted"/>
<accession>A0A7X0SEG9</accession>
<name>A0A7X0SEG9_9CLOT</name>
<reference evidence="1 2" key="1">
    <citation type="submission" date="2020-08" db="EMBL/GenBank/DDBJ databases">
        <title>Clostridia isolated from Swiss meat.</title>
        <authorList>
            <person name="Wambui J."/>
            <person name="Stevens M.J.A."/>
            <person name="Stephan R."/>
        </authorList>
    </citation>
    <scope>NUCLEOTIDE SEQUENCE [LARGE SCALE GENOMIC DNA]</scope>
    <source>
        <strain evidence="1 2">CM001</strain>
    </source>
</reference>
<dbReference type="AlphaFoldDB" id="A0A7X0SEG9"/>
<dbReference type="EMBL" id="JACKWY010000004">
    <property type="protein sequence ID" value="MBB6714863.1"/>
    <property type="molecule type" value="Genomic_DNA"/>
</dbReference>
<protein>
    <submittedName>
        <fullName evidence="1">Uncharacterized protein</fullName>
    </submittedName>
</protein>
<gene>
    <name evidence="1" type="ORF">H7E68_08980</name>
</gene>
<sequence>MNKRIKQLLKELYSSQVIKDIAFKTKFMKMESKLTPEIFLSLCLFDGDDLCRSSLLQLSSRLG</sequence>
<comment type="caution">
    <text evidence="1">The sequence shown here is derived from an EMBL/GenBank/DDBJ whole genome shotgun (WGS) entry which is preliminary data.</text>
</comment>
<dbReference type="RefSeq" id="WP_185164331.1">
    <property type="nucleotide sequence ID" value="NZ_JACKWY010000004.1"/>
</dbReference>
<evidence type="ECO:0000313" key="2">
    <source>
        <dbReference type="Proteomes" id="UP000585258"/>
    </source>
</evidence>
<dbReference type="Proteomes" id="UP000585258">
    <property type="component" value="Unassembled WGS sequence"/>
</dbReference>
<evidence type="ECO:0000313" key="1">
    <source>
        <dbReference type="EMBL" id="MBB6714863.1"/>
    </source>
</evidence>
<organism evidence="1 2">
    <name type="scientific">Clostridium gasigenes</name>
    <dbReference type="NCBI Taxonomy" id="94869"/>
    <lineage>
        <taxon>Bacteria</taxon>
        <taxon>Bacillati</taxon>
        <taxon>Bacillota</taxon>
        <taxon>Clostridia</taxon>
        <taxon>Eubacteriales</taxon>
        <taxon>Clostridiaceae</taxon>
        <taxon>Clostridium</taxon>
    </lineage>
</organism>